<dbReference type="InterPro" id="IPR036866">
    <property type="entry name" value="RibonucZ/Hydroxyglut_hydro"/>
</dbReference>
<dbReference type="Pfam" id="PF12706">
    <property type="entry name" value="Lactamase_B_2"/>
    <property type="match status" value="1"/>
</dbReference>
<name>A0A1Y6CQP8_9PROT</name>
<feature type="region of interest" description="Disordered" evidence="1">
    <location>
        <begin position="1"/>
        <end position="35"/>
    </location>
</feature>
<feature type="domain" description="Metallo-beta-lactamase" evidence="2">
    <location>
        <begin position="38"/>
        <end position="230"/>
    </location>
</feature>
<organism evidence="3 4">
    <name type="scientific">Tistlia consotensis USBA 355</name>
    <dbReference type="NCBI Taxonomy" id="560819"/>
    <lineage>
        <taxon>Bacteria</taxon>
        <taxon>Pseudomonadati</taxon>
        <taxon>Pseudomonadota</taxon>
        <taxon>Alphaproteobacteria</taxon>
        <taxon>Rhodospirillales</taxon>
        <taxon>Rhodovibrionaceae</taxon>
        <taxon>Tistlia</taxon>
    </lineage>
</organism>
<dbReference type="SUPFAM" id="SSF56281">
    <property type="entry name" value="Metallo-hydrolase/oxidoreductase"/>
    <property type="match status" value="1"/>
</dbReference>
<dbReference type="Gene3D" id="3.60.15.10">
    <property type="entry name" value="Ribonuclease Z/Hydroxyacylglutathione hydrolase-like"/>
    <property type="match status" value="1"/>
</dbReference>
<reference evidence="3 4" key="1">
    <citation type="submission" date="2017-04" db="EMBL/GenBank/DDBJ databases">
        <authorList>
            <person name="Afonso C.L."/>
            <person name="Miller P.J."/>
            <person name="Scott M.A."/>
            <person name="Spackman E."/>
            <person name="Goraichik I."/>
            <person name="Dimitrov K.M."/>
            <person name="Suarez D.L."/>
            <person name="Swayne D.E."/>
        </authorList>
    </citation>
    <scope>NUCLEOTIDE SEQUENCE [LARGE SCALE GENOMIC DNA]</scope>
    <source>
        <strain evidence="3 4">USBA 355</strain>
    </source>
</reference>
<dbReference type="PANTHER" id="PTHR42663">
    <property type="entry name" value="HYDROLASE C777.06C-RELATED-RELATED"/>
    <property type="match status" value="1"/>
</dbReference>
<dbReference type="InterPro" id="IPR001279">
    <property type="entry name" value="Metallo-B-lactamas"/>
</dbReference>
<evidence type="ECO:0000256" key="1">
    <source>
        <dbReference type="SAM" id="MobiDB-lite"/>
    </source>
</evidence>
<evidence type="ECO:0000259" key="2">
    <source>
        <dbReference type="SMART" id="SM00849"/>
    </source>
</evidence>
<dbReference type="CDD" id="cd16279">
    <property type="entry name" value="metallo-hydrolase-like_MBL-fold"/>
    <property type="match status" value="1"/>
</dbReference>
<dbReference type="PANTHER" id="PTHR42663:SF6">
    <property type="entry name" value="HYDROLASE C777.06C-RELATED"/>
    <property type="match status" value="1"/>
</dbReference>
<protein>
    <submittedName>
        <fullName evidence="3">Phosphoribosyl 1,2-cyclic phosphate phosphodiesterase</fullName>
    </submittedName>
</protein>
<gene>
    <name evidence="3" type="ORF">SAMN05428998_12816</name>
</gene>
<keyword evidence="4" id="KW-1185">Reference proteome</keyword>
<dbReference type="STRING" id="560819.SAMN05428998_12816"/>
<dbReference type="AlphaFoldDB" id="A0A1Y6CQP8"/>
<dbReference type="SMART" id="SM00849">
    <property type="entry name" value="Lactamase_B"/>
    <property type="match status" value="1"/>
</dbReference>
<evidence type="ECO:0000313" key="3">
    <source>
        <dbReference type="EMBL" id="SMF68779.1"/>
    </source>
</evidence>
<accession>A0A1Y6CQP8</accession>
<dbReference type="RefSeq" id="WP_085125463.1">
    <property type="nucleotide sequence ID" value="NZ_FWZX01000028.1"/>
</dbReference>
<dbReference type="EMBL" id="FWZX01000028">
    <property type="protein sequence ID" value="SMF68779.1"/>
    <property type="molecule type" value="Genomic_DNA"/>
</dbReference>
<proteinExistence type="predicted"/>
<evidence type="ECO:0000313" key="4">
    <source>
        <dbReference type="Proteomes" id="UP000192917"/>
    </source>
</evidence>
<dbReference type="Proteomes" id="UP000192917">
    <property type="component" value="Unassembled WGS sequence"/>
</dbReference>
<sequence>MKVTVLGSGGSGGVPLPDGSPGGSWVDCDPGEPRNRRRRVSITVETRGRVLLIDAGPDIREQLMTFSVPPIDAVLLTHWHADHCHGLDDLRAMAYARHGQIPAYMSEDTRRMLTERFDYMFKHAAPRHQQYPTILEERPFDYGEIEVEGVACRAFRQDHRGVESAGFRFGSFAYSTDVWKLDEAAFAALEGVETWIVDCLAMKPHPTHSWFEQTLGWIGRVKPKQAWLTHLNHTMDYRTLLGLCPEGVEPAYDGLVLDLPE</sequence>